<dbReference type="RefSeq" id="WP_244356535.1">
    <property type="nucleotide sequence ID" value="NZ_JAJNNZ010000004.1"/>
</dbReference>
<accession>A0A9X1WEA6</accession>
<evidence type="ECO:0000313" key="3">
    <source>
        <dbReference type="Proteomes" id="UP001139488"/>
    </source>
</evidence>
<feature type="transmembrane region" description="Helical" evidence="1">
    <location>
        <begin position="18"/>
        <end position="36"/>
    </location>
</feature>
<reference evidence="2" key="1">
    <citation type="submission" date="2021-11" db="EMBL/GenBank/DDBJ databases">
        <title>Vibrio ZSDE26 sp. nov. and Vibrio ZSDZ34 sp. nov., isolated from coastal seawater in Qingdao.</title>
        <authorList>
            <person name="Zhang P."/>
        </authorList>
    </citation>
    <scope>NUCLEOTIDE SEQUENCE</scope>
    <source>
        <strain evidence="2">ZSDZ34</strain>
    </source>
</reference>
<keyword evidence="1" id="KW-0812">Transmembrane</keyword>
<sequence length="220" mass="24462">MIKHLSESLYFAREHLGAFFRIIGPFIVVMAPVTALTEVMSKEFNGLYVPYLLLFTCGQAYFMCRLIKYMASVVTGNKVDLSVSFTEWYNLLLVYVVYTIAVLIGLVALIIPGIFIAAKYGFAEFESVLNQREPFKALSTSWNQTKGIVVTLMLGGALINGCAIVLDIPLDIISEISSTHKFVTSCLSSIISSVSMVLVSVFYFRLYVIALEEPKVEPSH</sequence>
<keyword evidence="3" id="KW-1185">Reference proteome</keyword>
<dbReference type="AlphaFoldDB" id="A0A9X1WEA6"/>
<dbReference type="EMBL" id="JAJNNZ010000004">
    <property type="protein sequence ID" value="MCJ2376725.1"/>
    <property type="molecule type" value="Genomic_DNA"/>
</dbReference>
<feature type="transmembrane region" description="Helical" evidence="1">
    <location>
        <begin position="88"/>
        <end position="118"/>
    </location>
</feature>
<name>A0A9X1WEA6_9VIBR</name>
<organism evidence="2 3">
    <name type="scientific">Vibrio gelatinilyticus</name>
    <dbReference type="NCBI Taxonomy" id="2893468"/>
    <lineage>
        <taxon>Bacteria</taxon>
        <taxon>Pseudomonadati</taxon>
        <taxon>Pseudomonadota</taxon>
        <taxon>Gammaproteobacteria</taxon>
        <taxon>Vibrionales</taxon>
        <taxon>Vibrionaceae</taxon>
        <taxon>Vibrio</taxon>
    </lineage>
</organism>
<evidence type="ECO:0000313" key="2">
    <source>
        <dbReference type="EMBL" id="MCJ2376725.1"/>
    </source>
</evidence>
<protein>
    <recommendedName>
        <fullName evidence="4">Glycerophosphoryl diester phosphodiesterase membrane domain-containing protein</fullName>
    </recommendedName>
</protein>
<evidence type="ECO:0000256" key="1">
    <source>
        <dbReference type="SAM" id="Phobius"/>
    </source>
</evidence>
<keyword evidence="1" id="KW-0472">Membrane</keyword>
<feature type="transmembrane region" description="Helical" evidence="1">
    <location>
        <begin position="48"/>
        <end position="67"/>
    </location>
</feature>
<keyword evidence="1" id="KW-1133">Transmembrane helix</keyword>
<feature type="transmembrane region" description="Helical" evidence="1">
    <location>
        <begin position="148"/>
        <end position="170"/>
    </location>
</feature>
<feature type="transmembrane region" description="Helical" evidence="1">
    <location>
        <begin position="182"/>
        <end position="204"/>
    </location>
</feature>
<gene>
    <name evidence="2" type="ORF">LNL84_07725</name>
</gene>
<dbReference type="Proteomes" id="UP001139488">
    <property type="component" value="Unassembled WGS sequence"/>
</dbReference>
<proteinExistence type="predicted"/>
<comment type="caution">
    <text evidence="2">The sequence shown here is derived from an EMBL/GenBank/DDBJ whole genome shotgun (WGS) entry which is preliminary data.</text>
</comment>
<evidence type="ECO:0008006" key="4">
    <source>
        <dbReference type="Google" id="ProtNLM"/>
    </source>
</evidence>